<keyword evidence="4 11" id="KW-0288">FMN</keyword>
<evidence type="ECO:0000259" key="12">
    <source>
        <dbReference type="Pfam" id="PF01070"/>
    </source>
</evidence>
<comment type="cofactor">
    <cofactor evidence="11">
        <name>Mg(2+)</name>
        <dbReference type="ChEBI" id="CHEBI:18420"/>
    </cofactor>
</comment>
<evidence type="ECO:0000256" key="8">
    <source>
        <dbReference type="ARBA" id="ARBA00023229"/>
    </source>
</evidence>
<dbReference type="EC" id="5.3.3.2" evidence="11"/>
<keyword evidence="3 11" id="KW-0285">Flavoprotein</keyword>
<dbReference type="GO" id="GO:0000287">
    <property type="term" value="F:magnesium ion binding"/>
    <property type="evidence" value="ECO:0007669"/>
    <property type="project" value="UniProtKB-UniRule"/>
</dbReference>
<dbReference type="InterPro" id="IPR013785">
    <property type="entry name" value="Aldolase_TIM"/>
</dbReference>
<dbReference type="GO" id="GO:0016491">
    <property type="term" value="F:oxidoreductase activity"/>
    <property type="evidence" value="ECO:0007669"/>
    <property type="project" value="InterPro"/>
</dbReference>
<comment type="cofactor">
    <cofactor evidence="11">
        <name>NADPH</name>
        <dbReference type="ChEBI" id="CHEBI:57783"/>
    </cofactor>
</comment>
<comment type="caution">
    <text evidence="11">Lacks conserved residue(s) required for the propagation of feature annotation.</text>
</comment>
<keyword evidence="9 11" id="KW-0413">Isomerase</keyword>
<dbReference type="GO" id="GO:0005737">
    <property type="term" value="C:cytoplasm"/>
    <property type="evidence" value="ECO:0007669"/>
    <property type="project" value="UniProtKB-SubCell"/>
</dbReference>
<dbReference type="Pfam" id="PF01070">
    <property type="entry name" value="FMN_dh"/>
    <property type="match status" value="1"/>
</dbReference>
<evidence type="ECO:0000256" key="10">
    <source>
        <dbReference type="ARBA" id="ARBA00025810"/>
    </source>
</evidence>
<keyword evidence="5 11" id="KW-0479">Metal-binding</keyword>
<feature type="binding site" evidence="11">
    <location>
        <position position="94"/>
    </location>
    <ligand>
        <name>FMN</name>
        <dbReference type="ChEBI" id="CHEBI:58210"/>
    </ligand>
</feature>
<dbReference type="Gene3D" id="3.20.20.70">
    <property type="entry name" value="Aldolase class I"/>
    <property type="match status" value="1"/>
</dbReference>
<evidence type="ECO:0000256" key="7">
    <source>
        <dbReference type="ARBA" id="ARBA00022857"/>
    </source>
</evidence>
<dbReference type="AlphaFoldDB" id="A0AA47GG59"/>
<accession>A0AA47GG59</accession>
<dbReference type="GO" id="GO:0004452">
    <property type="term" value="F:isopentenyl-diphosphate delta-isomerase activity"/>
    <property type="evidence" value="ECO:0007669"/>
    <property type="project" value="UniProtKB-UniRule"/>
</dbReference>
<comment type="catalytic activity">
    <reaction evidence="11">
        <text>isopentenyl diphosphate = dimethylallyl diphosphate</text>
        <dbReference type="Rhea" id="RHEA:23284"/>
        <dbReference type="ChEBI" id="CHEBI:57623"/>
        <dbReference type="ChEBI" id="CHEBI:128769"/>
        <dbReference type="EC" id="5.3.3.2"/>
    </reaction>
</comment>
<dbReference type="SUPFAM" id="SSF51395">
    <property type="entry name" value="FMN-linked oxidoreductases"/>
    <property type="match status" value="1"/>
</dbReference>
<dbReference type="NCBIfam" id="TIGR02151">
    <property type="entry name" value="IPP_isom_2"/>
    <property type="match status" value="1"/>
</dbReference>
<evidence type="ECO:0000256" key="1">
    <source>
        <dbReference type="ARBA" id="ARBA00001917"/>
    </source>
</evidence>
<evidence type="ECO:0000256" key="5">
    <source>
        <dbReference type="ARBA" id="ARBA00022723"/>
    </source>
</evidence>
<dbReference type="InterPro" id="IPR011179">
    <property type="entry name" value="IPdP_isomerase"/>
</dbReference>
<dbReference type="GO" id="GO:0070402">
    <property type="term" value="F:NADPH binding"/>
    <property type="evidence" value="ECO:0007669"/>
    <property type="project" value="UniProtKB-UniRule"/>
</dbReference>
<dbReference type="HAMAP" id="MF_00354">
    <property type="entry name" value="Idi_2"/>
    <property type="match status" value="1"/>
</dbReference>
<comment type="function">
    <text evidence="11">Involved in the biosynthesis of isoprenoids. Catalyzes the 1,3-allylic rearrangement of the homoallylic substrate isopentenyl (IPP) to its allylic isomer, dimethylallyl diphosphate (DMAPP).</text>
</comment>
<evidence type="ECO:0000256" key="6">
    <source>
        <dbReference type="ARBA" id="ARBA00022842"/>
    </source>
</evidence>
<dbReference type="CDD" id="cd02811">
    <property type="entry name" value="IDI-2_FMN"/>
    <property type="match status" value="1"/>
</dbReference>
<dbReference type="GO" id="GO:0010181">
    <property type="term" value="F:FMN binding"/>
    <property type="evidence" value="ECO:0007669"/>
    <property type="project" value="UniProtKB-UniRule"/>
</dbReference>
<comment type="subcellular location">
    <subcellularLocation>
        <location evidence="11">Cytoplasm</location>
    </subcellularLocation>
</comment>
<evidence type="ECO:0000313" key="14">
    <source>
        <dbReference type="Proteomes" id="UP001164557"/>
    </source>
</evidence>
<dbReference type="PANTHER" id="PTHR43665">
    <property type="entry name" value="ISOPENTENYL-DIPHOSPHATE DELTA-ISOMERASE"/>
    <property type="match status" value="1"/>
</dbReference>
<comment type="similarity">
    <text evidence="11">Belongs to the IPP isomerase type 2 family.</text>
</comment>
<keyword evidence="2 11" id="KW-0963">Cytoplasm</keyword>
<evidence type="ECO:0000256" key="9">
    <source>
        <dbReference type="ARBA" id="ARBA00023235"/>
    </source>
</evidence>
<feature type="binding site" evidence="11">
    <location>
        <position position="123"/>
    </location>
    <ligand>
        <name>FMN</name>
        <dbReference type="ChEBI" id="CHEBI:58210"/>
    </ligand>
</feature>
<reference evidence="13" key="1">
    <citation type="submission" date="2021-09" db="EMBL/GenBank/DDBJ databases">
        <title>Lactobacillus species from Apis mellifera, Switzerland.</title>
        <authorList>
            <person name="Pfister J."/>
            <person name="Brown A."/>
            <person name="Neumann P."/>
            <person name="Collaud A."/>
            <person name="Retschnig G."/>
            <person name="Perreten V."/>
        </authorList>
    </citation>
    <scope>NUCLEOTIDE SEQUENCE</scope>
    <source>
        <strain evidence="13">IBH002</strain>
    </source>
</reference>
<evidence type="ECO:0000256" key="11">
    <source>
        <dbReference type="HAMAP-Rule" id="MF_00354"/>
    </source>
</evidence>
<dbReference type="PIRSF" id="PIRSF003314">
    <property type="entry name" value="IPP_isomerase"/>
    <property type="match status" value="1"/>
</dbReference>
<feature type="binding site" evidence="11">
    <location>
        <position position="154"/>
    </location>
    <ligand>
        <name>Mg(2+)</name>
        <dbReference type="ChEBI" id="CHEBI:18420"/>
    </ligand>
</feature>
<protein>
    <recommendedName>
        <fullName evidence="11">Isopentenyl-diphosphate delta-isomerase</fullName>
        <shortName evidence="11">IPP isomerase</shortName>
        <ecNumber evidence="11">5.3.3.2</ecNumber>
    </recommendedName>
    <alternativeName>
        <fullName evidence="11">Isopentenyl diphosphate:dimethylallyl diphosphate isomerase</fullName>
    </alternativeName>
    <alternativeName>
        <fullName evidence="11">Isopentenyl pyrophosphate isomerase</fullName>
    </alternativeName>
    <alternativeName>
        <fullName evidence="11">Type 2 isopentenyl diphosphate isomerase</fullName>
        <shortName evidence="11">IDI-2</shortName>
    </alternativeName>
</protein>
<evidence type="ECO:0000256" key="4">
    <source>
        <dbReference type="ARBA" id="ARBA00022643"/>
    </source>
</evidence>
<evidence type="ECO:0000256" key="3">
    <source>
        <dbReference type="ARBA" id="ARBA00022630"/>
    </source>
</evidence>
<name>A0AA47GG59_9LACO</name>
<evidence type="ECO:0000313" key="13">
    <source>
        <dbReference type="EMBL" id="UZX28868.1"/>
    </source>
</evidence>
<keyword evidence="14" id="KW-1185">Reference proteome</keyword>
<comment type="subunit">
    <text evidence="10 11">Homooctamer. Dimer of tetramers.</text>
</comment>
<keyword evidence="6 11" id="KW-0460">Magnesium</keyword>
<feature type="binding site" evidence="11">
    <location>
        <position position="153"/>
    </location>
    <ligand>
        <name>substrate</name>
    </ligand>
</feature>
<feature type="domain" description="FMN-dependent dehydrogenase" evidence="12">
    <location>
        <begin position="153"/>
        <end position="320"/>
    </location>
</feature>
<feature type="binding site" evidence="11">
    <location>
        <position position="184"/>
    </location>
    <ligand>
        <name>FMN</name>
        <dbReference type="ChEBI" id="CHEBI:58210"/>
    </ligand>
</feature>
<dbReference type="InterPro" id="IPR000262">
    <property type="entry name" value="FMN-dep_DH"/>
</dbReference>
<sequence length="337" mass="37382">MTIRSKRKEEHLQLAQKFYQKEKMNSFDQVHVIRPALPETEVDLATIKTTMFGKKVAAPFFINAMTGGSAKSYIVNKALGQVARRTNIALALGSASILNKEPEQLDSFLIAREENPDGVLIANINGKTLPEQAQKIITELNADALQVHLNAVQEIAMPEGERNFYWLDNLKDLRQKITVPIIIKEVGFGLDPKTICTLKKAGFKLFDVAGSGGTNFAQIENARNPKDLSYLNDIGLPTVVSALAAAKQQVEFIVSGGVRNPLDVFKGLCLGGKYVGISNQFLQTLLNHDEEYLQKTIVNWQQELAGLLAIYGQHSLSDLSNIPKYYDLELKNIIEQI</sequence>
<feature type="binding site" evidence="11">
    <location>
        <begin position="7"/>
        <end position="8"/>
    </location>
    <ligand>
        <name>substrate</name>
    </ligand>
</feature>
<dbReference type="PANTHER" id="PTHR43665:SF1">
    <property type="entry name" value="ISOPENTENYL-DIPHOSPHATE DELTA-ISOMERASE"/>
    <property type="match status" value="1"/>
</dbReference>
<proteinExistence type="inferred from homology"/>
<feature type="binding site" evidence="11">
    <location>
        <begin position="64"/>
        <end position="66"/>
    </location>
    <ligand>
        <name>FMN</name>
        <dbReference type="ChEBI" id="CHEBI:58210"/>
    </ligand>
</feature>
<evidence type="ECO:0000256" key="2">
    <source>
        <dbReference type="ARBA" id="ARBA00022490"/>
    </source>
</evidence>
<keyword evidence="7 11" id="KW-0521">NADP</keyword>
<dbReference type="Proteomes" id="UP001164557">
    <property type="component" value="Chromosome"/>
</dbReference>
<feature type="binding site" evidence="11">
    <location>
        <begin position="278"/>
        <end position="279"/>
    </location>
    <ligand>
        <name>FMN</name>
        <dbReference type="ChEBI" id="CHEBI:58210"/>
    </ligand>
</feature>
<feature type="binding site" evidence="11">
    <location>
        <begin position="257"/>
        <end position="259"/>
    </location>
    <ligand>
        <name>FMN</name>
        <dbReference type="ChEBI" id="CHEBI:58210"/>
    </ligand>
</feature>
<keyword evidence="8 11" id="KW-0414">Isoprene biosynthesis</keyword>
<comment type="cofactor">
    <cofactor evidence="1 11">
        <name>FMN</name>
        <dbReference type="ChEBI" id="CHEBI:58210"/>
    </cofactor>
</comment>
<dbReference type="GO" id="GO:0008299">
    <property type="term" value="P:isoprenoid biosynthetic process"/>
    <property type="evidence" value="ECO:0007669"/>
    <property type="project" value="UniProtKB-UniRule"/>
</dbReference>
<dbReference type="RefSeq" id="WP_046327133.1">
    <property type="nucleotide sequence ID" value="NZ_CP084389.1"/>
</dbReference>
<gene>
    <name evidence="11 13" type="primary">fni</name>
    <name evidence="13" type="ORF">LDX53_04555</name>
</gene>
<organism evidence="13 14">
    <name type="scientific">Lactobacillus helsingborgensis</name>
    <dbReference type="NCBI Taxonomy" id="1218494"/>
    <lineage>
        <taxon>Bacteria</taxon>
        <taxon>Bacillati</taxon>
        <taxon>Bacillota</taxon>
        <taxon>Bacilli</taxon>
        <taxon>Lactobacillales</taxon>
        <taxon>Lactobacillaceae</taxon>
        <taxon>Lactobacillus</taxon>
    </lineage>
</organism>
<feature type="binding site" evidence="11">
    <location>
        <position position="214"/>
    </location>
    <ligand>
        <name>FMN</name>
        <dbReference type="ChEBI" id="CHEBI:58210"/>
    </ligand>
</feature>
<dbReference type="EMBL" id="CP084389">
    <property type="protein sequence ID" value="UZX28868.1"/>
    <property type="molecule type" value="Genomic_DNA"/>
</dbReference>